<dbReference type="PRINTS" id="PR00837">
    <property type="entry name" value="V5TPXLIKE"/>
</dbReference>
<evidence type="ECO:0000313" key="4">
    <source>
        <dbReference type="WBParaSite" id="PgR064_g037_t01"/>
    </source>
</evidence>
<name>A0A915BW61_PARUN</name>
<dbReference type="SUPFAM" id="SSF55797">
    <property type="entry name" value="PR-1-like"/>
    <property type="match status" value="1"/>
</dbReference>
<feature type="compositionally biased region" description="Basic and acidic residues" evidence="1">
    <location>
        <begin position="7"/>
        <end position="32"/>
    </location>
</feature>
<keyword evidence="3" id="KW-1185">Reference proteome</keyword>
<organism evidence="3 4">
    <name type="scientific">Parascaris univalens</name>
    <name type="common">Nematode worm</name>
    <dbReference type="NCBI Taxonomy" id="6257"/>
    <lineage>
        <taxon>Eukaryota</taxon>
        <taxon>Metazoa</taxon>
        <taxon>Ecdysozoa</taxon>
        <taxon>Nematoda</taxon>
        <taxon>Chromadorea</taxon>
        <taxon>Rhabditida</taxon>
        <taxon>Spirurina</taxon>
        <taxon>Ascaridomorpha</taxon>
        <taxon>Ascaridoidea</taxon>
        <taxon>Ascarididae</taxon>
        <taxon>Parascaris</taxon>
    </lineage>
</organism>
<reference evidence="4" key="1">
    <citation type="submission" date="2022-11" db="UniProtKB">
        <authorList>
            <consortium name="WormBaseParasite"/>
        </authorList>
    </citation>
    <scope>IDENTIFICATION</scope>
</reference>
<dbReference type="WBParaSite" id="PgR064_g037_t01">
    <property type="protein sequence ID" value="PgR064_g037_t01"/>
    <property type="gene ID" value="PgR064_g037"/>
</dbReference>
<feature type="region of interest" description="Disordered" evidence="1">
    <location>
        <begin position="1"/>
        <end position="43"/>
    </location>
</feature>
<evidence type="ECO:0000256" key="1">
    <source>
        <dbReference type="SAM" id="MobiDB-lite"/>
    </source>
</evidence>
<dbReference type="InterPro" id="IPR001283">
    <property type="entry name" value="CRISP-related"/>
</dbReference>
<protein>
    <submittedName>
        <fullName evidence="4">SCP domain-containing protein</fullName>
    </submittedName>
</protein>
<dbReference type="InterPro" id="IPR035940">
    <property type="entry name" value="CAP_sf"/>
</dbReference>
<dbReference type="AlphaFoldDB" id="A0A915BW61"/>
<dbReference type="CDD" id="cd05380">
    <property type="entry name" value="CAP_euk"/>
    <property type="match status" value="1"/>
</dbReference>
<sequence>MFHRRKEQPPPKRPTLQEKNQRPHPNNKDQPPKLRKKCRRRNRRVPRDQRWDCELEELAQNWADRCQYGHSTYEYRKNAGENIYKWSKSDAYDSIDTNTLRATGMWWDEIEKINLSSNNEYTMSNYILGIAGHWSQQAWGPTTKLGCGIANCTEGSWYSTHVVCHYFVA</sequence>
<accession>A0A915BW61</accession>
<feature type="domain" description="SCP" evidence="2">
    <location>
        <begin position="26"/>
        <end position="169"/>
    </location>
</feature>
<dbReference type="Proteomes" id="UP000887569">
    <property type="component" value="Unplaced"/>
</dbReference>
<dbReference type="InterPro" id="IPR002413">
    <property type="entry name" value="V5_allergen-like"/>
</dbReference>
<dbReference type="InterPro" id="IPR014044">
    <property type="entry name" value="CAP_dom"/>
</dbReference>
<proteinExistence type="predicted"/>
<dbReference type="PANTHER" id="PTHR10334">
    <property type="entry name" value="CYSTEINE-RICH SECRETORY PROTEIN-RELATED"/>
    <property type="match status" value="1"/>
</dbReference>
<dbReference type="PRINTS" id="PR00838">
    <property type="entry name" value="V5ALLERGEN"/>
</dbReference>
<dbReference type="Pfam" id="PF00188">
    <property type="entry name" value="CAP"/>
    <property type="match status" value="1"/>
</dbReference>
<dbReference type="SMART" id="SM00198">
    <property type="entry name" value="SCP"/>
    <property type="match status" value="1"/>
</dbReference>
<feature type="compositionally biased region" description="Basic residues" evidence="1">
    <location>
        <begin position="33"/>
        <end position="43"/>
    </location>
</feature>
<evidence type="ECO:0000259" key="2">
    <source>
        <dbReference type="SMART" id="SM00198"/>
    </source>
</evidence>
<dbReference type="Gene3D" id="3.40.33.10">
    <property type="entry name" value="CAP"/>
    <property type="match status" value="1"/>
</dbReference>
<evidence type="ECO:0000313" key="3">
    <source>
        <dbReference type="Proteomes" id="UP000887569"/>
    </source>
</evidence>